<evidence type="ECO:0000313" key="2">
    <source>
        <dbReference type="EMBL" id="SVB24395.1"/>
    </source>
</evidence>
<dbReference type="EMBL" id="UINC01034094">
    <property type="protein sequence ID" value="SVB24395.1"/>
    <property type="molecule type" value="Genomic_DNA"/>
</dbReference>
<organism evidence="2">
    <name type="scientific">marine metagenome</name>
    <dbReference type="NCBI Taxonomy" id="408172"/>
    <lineage>
        <taxon>unclassified sequences</taxon>
        <taxon>metagenomes</taxon>
        <taxon>ecological metagenomes</taxon>
    </lineage>
</organism>
<proteinExistence type="predicted"/>
<protein>
    <recommendedName>
        <fullName evidence="1">WYL domain-containing protein</fullName>
    </recommendedName>
</protein>
<dbReference type="InterPro" id="IPR026881">
    <property type="entry name" value="WYL_dom"/>
</dbReference>
<evidence type="ECO:0000259" key="1">
    <source>
        <dbReference type="Pfam" id="PF13280"/>
    </source>
</evidence>
<dbReference type="InterPro" id="IPR051534">
    <property type="entry name" value="CBASS_pafABC_assoc_protein"/>
</dbReference>
<dbReference type="PROSITE" id="PS52050">
    <property type="entry name" value="WYL"/>
    <property type="match status" value="1"/>
</dbReference>
<feature type="domain" description="WYL" evidence="1">
    <location>
        <begin position="159"/>
        <end position="218"/>
    </location>
</feature>
<gene>
    <name evidence="2" type="ORF">METZ01_LOCUS177249</name>
</gene>
<sequence>MHPTKPTGKMAYNKLVASIELAMELQASSTGLTIKQMMERTDRSRKTVERMLAGLNGLGLEPQLSLVEGDHHLTKRWHLDGIPLSFLTLTPAERSALERHVRMMPKGTTRVGLTKLLAERKPLSKHLAIDQEILIERAAHIGKVGPRNKVDEELMSILEIALTGFEEIRLLYQAATRPTATWRTARPLGLVFSRFGYLVASSGNRPPVTYRLDLIREALPTGTYFRPKSNWNFKNWVSESFGVFHGDTSLAVTLRFNSRVAKRADSIEFHPSQRTTKRKDGSLVIQLTCQGHRELIHELCHPDWLGNVVIEAPETLKSEYLHYVEIKKEAVR</sequence>
<name>A0A382CE89_9ZZZZ</name>
<dbReference type="Pfam" id="PF13280">
    <property type="entry name" value="WYL"/>
    <property type="match status" value="1"/>
</dbReference>
<dbReference type="AlphaFoldDB" id="A0A382CE89"/>
<dbReference type="PANTHER" id="PTHR34580">
    <property type="match status" value="1"/>
</dbReference>
<reference evidence="2" key="1">
    <citation type="submission" date="2018-05" db="EMBL/GenBank/DDBJ databases">
        <authorList>
            <person name="Lanie J.A."/>
            <person name="Ng W.-L."/>
            <person name="Kazmierczak K.M."/>
            <person name="Andrzejewski T.M."/>
            <person name="Davidsen T.M."/>
            <person name="Wayne K.J."/>
            <person name="Tettelin H."/>
            <person name="Glass J.I."/>
            <person name="Rusch D."/>
            <person name="Podicherti R."/>
            <person name="Tsui H.-C.T."/>
            <person name="Winkler M.E."/>
        </authorList>
    </citation>
    <scope>NUCLEOTIDE SEQUENCE</scope>
</reference>
<dbReference type="PANTHER" id="PTHR34580:SF1">
    <property type="entry name" value="PROTEIN PAFC"/>
    <property type="match status" value="1"/>
</dbReference>
<accession>A0A382CE89</accession>